<evidence type="ECO:0000256" key="5">
    <source>
        <dbReference type="ARBA" id="ARBA00022598"/>
    </source>
</evidence>
<comment type="similarity">
    <text evidence="2 8 9">Belongs to the glutamine synthetase family.</text>
</comment>
<dbReference type="EC" id="6.3.1.2" evidence="3"/>
<evidence type="ECO:0000256" key="4">
    <source>
        <dbReference type="ARBA" id="ARBA00022490"/>
    </source>
</evidence>
<evidence type="ECO:0000256" key="2">
    <source>
        <dbReference type="ARBA" id="ARBA00009897"/>
    </source>
</evidence>
<dbReference type="PROSITE" id="PS51987">
    <property type="entry name" value="GS_CATALYTIC"/>
    <property type="match status" value="1"/>
</dbReference>
<keyword evidence="7" id="KW-0067">ATP-binding</keyword>
<dbReference type="SUPFAM" id="SSF55931">
    <property type="entry name" value="Glutamine synthetase/guanido kinase"/>
    <property type="match status" value="1"/>
</dbReference>
<dbReference type="Gene3D" id="3.30.590.10">
    <property type="entry name" value="Glutamine synthetase/guanido kinase, catalytic domain"/>
    <property type="match status" value="1"/>
</dbReference>
<dbReference type="GO" id="GO:0004356">
    <property type="term" value="F:glutamine synthetase activity"/>
    <property type="evidence" value="ECO:0007669"/>
    <property type="project" value="UniProtKB-EC"/>
</dbReference>
<evidence type="ECO:0000313" key="13">
    <source>
        <dbReference type="RefSeq" id="XP_028036179.1"/>
    </source>
</evidence>
<dbReference type="InterPro" id="IPR036651">
    <property type="entry name" value="Gln_synt_N_sf"/>
</dbReference>
<reference evidence="13" key="1">
    <citation type="submission" date="2025-08" db="UniProtKB">
        <authorList>
            <consortium name="RefSeq"/>
        </authorList>
    </citation>
    <scope>IDENTIFICATION</scope>
    <source>
        <tissue evidence="13">Silk gland</tissue>
    </source>
</reference>
<dbReference type="Proteomes" id="UP000504629">
    <property type="component" value="Unplaced"/>
</dbReference>
<dbReference type="InterPro" id="IPR050292">
    <property type="entry name" value="Glutamine_Synthetase"/>
</dbReference>
<dbReference type="GO" id="GO:0005524">
    <property type="term" value="F:ATP binding"/>
    <property type="evidence" value="ECO:0007669"/>
    <property type="project" value="UniProtKB-KW"/>
</dbReference>
<name>A0A6J2K7C2_BOMMA</name>
<keyword evidence="5" id="KW-0436">Ligase</keyword>
<dbReference type="InterPro" id="IPR014746">
    <property type="entry name" value="Gln_synth/guanido_kin_cat_dom"/>
</dbReference>
<evidence type="ECO:0000313" key="12">
    <source>
        <dbReference type="Proteomes" id="UP000504629"/>
    </source>
</evidence>
<evidence type="ECO:0000256" key="3">
    <source>
        <dbReference type="ARBA" id="ARBA00012937"/>
    </source>
</evidence>
<dbReference type="AlphaFoldDB" id="A0A6J2K7C2"/>
<evidence type="ECO:0000256" key="1">
    <source>
        <dbReference type="ARBA" id="ARBA00004496"/>
    </source>
</evidence>
<keyword evidence="12" id="KW-1185">Reference proteome</keyword>
<organism evidence="12 13">
    <name type="scientific">Bombyx mandarina</name>
    <name type="common">Wild silk moth</name>
    <name type="synonym">Wild silkworm</name>
    <dbReference type="NCBI Taxonomy" id="7092"/>
    <lineage>
        <taxon>Eukaryota</taxon>
        <taxon>Metazoa</taxon>
        <taxon>Ecdysozoa</taxon>
        <taxon>Arthropoda</taxon>
        <taxon>Hexapoda</taxon>
        <taxon>Insecta</taxon>
        <taxon>Pterygota</taxon>
        <taxon>Neoptera</taxon>
        <taxon>Endopterygota</taxon>
        <taxon>Lepidoptera</taxon>
        <taxon>Glossata</taxon>
        <taxon>Ditrysia</taxon>
        <taxon>Bombycoidea</taxon>
        <taxon>Bombycidae</taxon>
        <taxon>Bombycinae</taxon>
        <taxon>Bombyx</taxon>
    </lineage>
</organism>
<dbReference type="SUPFAM" id="SSF54368">
    <property type="entry name" value="Glutamine synthetase, N-terminal domain"/>
    <property type="match status" value="1"/>
</dbReference>
<dbReference type="FunFam" id="3.30.590.10:FF:000011">
    <property type="entry name" value="Glutamine synthetase"/>
    <property type="match status" value="1"/>
</dbReference>
<dbReference type="RefSeq" id="XP_028036179.1">
    <property type="nucleotide sequence ID" value="XM_028180378.1"/>
</dbReference>
<keyword evidence="6" id="KW-0547">Nucleotide-binding</keyword>
<feature type="domain" description="GS catalytic" evidence="11">
    <location>
        <begin position="146"/>
        <end position="399"/>
    </location>
</feature>
<keyword evidence="4" id="KW-0963">Cytoplasm</keyword>
<evidence type="ECO:0000259" key="11">
    <source>
        <dbReference type="PROSITE" id="PS51987"/>
    </source>
</evidence>
<dbReference type="GO" id="GO:0005737">
    <property type="term" value="C:cytoplasm"/>
    <property type="evidence" value="ECO:0007669"/>
    <property type="project" value="UniProtKB-SubCell"/>
</dbReference>
<accession>A0A6J2K7C2</accession>
<dbReference type="Pfam" id="PF00120">
    <property type="entry name" value="Gln-synt_C"/>
    <property type="match status" value="1"/>
</dbReference>
<evidence type="ECO:0000259" key="10">
    <source>
        <dbReference type="PROSITE" id="PS51986"/>
    </source>
</evidence>
<feature type="domain" description="GS beta-grasp" evidence="10">
    <location>
        <begin position="58"/>
        <end position="144"/>
    </location>
</feature>
<dbReference type="PANTHER" id="PTHR20852:SF44">
    <property type="entry name" value="GLUTAMINE SYNTHETASE 1, MITOCHONDRIAL"/>
    <property type="match status" value="1"/>
</dbReference>
<dbReference type="PROSITE" id="PS51986">
    <property type="entry name" value="GS_BETA_GRASP"/>
    <property type="match status" value="1"/>
</dbReference>
<proteinExistence type="inferred from homology"/>
<gene>
    <name evidence="13" type="primary">LOC114247411</name>
</gene>
<evidence type="ECO:0000256" key="7">
    <source>
        <dbReference type="ARBA" id="ARBA00022840"/>
    </source>
</evidence>
<dbReference type="Gene3D" id="3.10.20.70">
    <property type="entry name" value="Glutamine synthetase, N-terminal domain"/>
    <property type="match status" value="1"/>
</dbReference>
<dbReference type="OrthoDB" id="1936100at2759"/>
<dbReference type="PANTHER" id="PTHR20852">
    <property type="entry name" value="GLUTAMINE SYNTHETASE"/>
    <property type="match status" value="1"/>
</dbReference>
<sequence>MYCFKTCGKVFRSIFLSKNLVHKNMKHVYYLTTSSVFGHPGPHDAYYNYFLNLPFPKNKIFATYVWIDASGINLRSKDRILDKEPCDLEMVPKWSYDGSSTGHSTGQSDLKDSDITLLPVAVYRDPFRKSPHIIVLCETYSSEGLPTPTNHRVSSAITLSKICDQEPWFGIEQEYTMFDRDHWPLGWPKPRGYPDQDSKNSYCGVGEHVAGREIAECHARACIYSGMDYDGSNAEVMNGSWEFQVGPTLGIKAADDIWIGRYLLNRIAEHFDVIISFHPKPMGDGHAGIGCHHNFSTKKMRADQGVTEIKRICKILCDQHENIIKSYDLKDGEDNKKRLVGKFETSSYDSCRVGISDRSASIRIQKKVISEGKGYFEDRRPAGNCDPYMVCGLIAKTCI</sequence>
<dbReference type="GO" id="GO:0006542">
    <property type="term" value="P:glutamine biosynthetic process"/>
    <property type="evidence" value="ECO:0007669"/>
    <property type="project" value="InterPro"/>
</dbReference>
<dbReference type="InterPro" id="IPR008147">
    <property type="entry name" value="Gln_synt_N"/>
</dbReference>
<dbReference type="KEGG" id="bman:114247411"/>
<dbReference type="SMART" id="SM01230">
    <property type="entry name" value="Gln-synt_C"/>
    <property type="match status" value="1"/>
</dbReference>
<evidence type="ECO:0000256" key="9">
    <source>
        <dbReference type="RuleBase" id="RU000384"/>
    </source>
</evidence>
<protein>
    <recommendedName>
        <fullName evidence="3">glutamine synthetase</fullName>
        <ecNumber evidence="3">6.3.1.2</ecNumber>
    </recommendedName>
</protein>
<evidence type="ECO:0000256" key="6">
    <source>
        <dbReference type="ARBA" id="ARBA00022741"/>
    </source>
</evidence>
<evidence type="ECO:0000256" key="8">
    <source>
        <dbReference type="PROSITE-ProRule" id="PRU01330"/>
    </source>
</evidence>
<dbReference type="InterPro" id="IPR008146">
    <property type="entry name" value="Gln_synth_cat_dom"/>
</dbReference>
<dbReference type="GeneID" id="114247411"/>
<comment type="subcellular location">
    <subcellularLocation>
        <location evidence="1">Cytoplasm</location>
    </subcellularLocation>
</comment>